<keyword evidence="3 5" id="KW-0949">S-adenosyl-L-methionine</keyword>
<evidence type="ECO:0000256" key="1">
    <source>
        <dbReference type="ARBA" id="ARBA00022603"/>
    </source>
</evidence>
<dbReference type="RefSeq" id="WP_099474160.1">
    <property type="nucleotide sequence ID" value="NZ_CP041025.1"/>
</dbReference>
<keyword evidence="2 5" id="KW-0808">Transferase</keyword>
<accession>A0A2G4YPG2</accession>
<dbReference type="Gene3D" id="3.40.50.150">
    <property type="entry name" value="Vaccinia Virus protein VP39"/>
    <property type="match status" value="1"/>
</dbReference>
<feature type="binding site" evidence="5">
    <location>
        <begin position="251"/>
        <end position="257"/>
    </location>
    <ligand>
        <name>S-adenosyl-L-methionine</name>
        <dbReference type="ChEBI" id="CHEBI:59789"/>
    </ligand>
</feature>
<dbReference type="EMBL" id="PDEM01000025">
    <property type="protein sequence ID" value="PHZ84222.1"/>
    <property type="molecule type" value="Genomic_DNA"/>
</dbReference>
<dbReference type="Pfam" id="PF01189">
    <property type="entry name" value="Methyltr_RsmB-F"/>
    <property type="match status" value="1"/>
</dbReference>
<dbReference type="GO" id="GO:0001510">
    <property type="term" value="P:RNA methylation"/>
    <property type="evidence" value="ECO:0007669"/>
    <property type="project" value="InterPro"/>
</dbReference>
<dbReference type="GO" id="GO:0006355">
    <property type="term" value="P:regulation of DNA-templated transcription"/>
    <property type="evidence" value="ECO:0007669"/>
    <property type="project" value="InterPro"/>
</dbReference>
<evidence type="ECO:0000313" key="8">
    <source>
        <dbReference type="Proteomes" id="UP000229730"/>
    </source>
</evidence>
<evidence type="ECO:0000313" key="7">
    <source>
        <dbReference type="EMBL" id="PHZ84222.1"/>
    </source>
</evidence>
<dbReference type="Gene3D" id="1.10.940.10">
    <property type="entry name" value="NusB-like"/>
    <property type="match status" value="1"/>
</dbReference>
<dbReference type="PROSITE" id="PS51686">
    <property type="entry name" value="SAM_MT_RSMB_NOP"/>
    <property type="match status" value="1"/>
</dbReference>
<protein>
    <submittedName>
        <fullName evidence="7">MFS transporter</fullName>
    </submittedName>
</protein>
<dbReference type="InParanoid" id="A0A2G4YPG2"/>
<feature type="binding site" evidence="5">
    <location>
        <position position="272"/>
    </location>
    <ligand>
        <name>S-adenosyl-L-methionine</name>
        <dbReference type="ChEBI" id="CHEBI:59789"/>
    </ligand>
</feature>
<sequence>MANDLIGRWAALAFLERILDEHLPLDQAFEQTCRFYGDKLTVQDRAFVRHLGTSCLRHLGQLDAMINHCTTTKLTSKKKTVRNILRLAITQLLYMQVPAHAAVNSAVKMTDKQKNSSDRHAKGMVNAILRRIDREQEKFSTKFSPGLNIPKWLKASWVARYGSGQVDDMAVALLAEPPLDFSLKDQTAAKQWAEKLGGIELPNGSVRVEKAGPVAQLDGYEEGQWWVQDTAASLPATLLGAKSGDRVLDLCAAPGGKTAQSLAKGCQVTAVDQSARRLRRFEENMSRLGFSCETVVTDAATYSPDEPFPFILLDAPCSSTGTMRRHPEVSRMRGPLDITALAEIQKNLLDAAISILPVGGRLIYCVCSLQTEEGPDQIAALLSRNEKIQRVPITADELTGFGQAIMDNGDVQTLPHHNPAANIPGGMDGFFISRLTKTSD</sequence>
<dbReference type="Pfam" id="PF01029">
    <property type="entry name" value="NusB"/>
    <property type="match status" value="1"/>
</dbReference>
<dbReference type="AlphaFoldDB" id="A0A2G4YPG2"/>
<name>A0A2G4YPG2_9PROT</name>
<dbReference type="InterPro" id="IPR023267">
    <property type="entry name" value="RCMT"/>
</dbReference>
<dbReference type="InterPro" id="IPR049560">
    <property type="entry name" value="MeTrfase_RsmB-F_NOP2_cat"/>
</dbReference>
<dbReference type="OrthoDB" id="9810297at2"/>
<evidence type="ECO:0000256" key="3">
    <source>
        <dbReference type="ARBA" id="ARBA00022691"/>
    </source>
</evidence>
<dbReference type="SUPFAM" id="SSF48013">
    <property type="entry name" value="NusB-like"/>
    <property type="match status" value="1"/>
</dbReference>
<dbReference type="FunCoup" id="A0A2G4YPG2">
    <property type="interactions" value="508"/>
</dbReference>
<dbReference type="InterPro" id="IPR029063">
    <property type="entry name" value="SAM-dependent_MTases_sf"/>
</dbReference>
<comment type="similarity">
    <text evidence="5">Belongs to the class I-like SAM-binding methyltransferase superfamily. RsmB/NOP family.</text>
</comment>
<keyword evidence="4 5" id="KW-0694">RNA-binding</keyword>
<dbReference type="PANTHER" id="PTHR22807">
    <property type="entry name" value="NOP2 YEAST -RELATED NOL1/NOP2/FMU SUN DOMAIN-CONTAINING"/>
    <property type="match status" value="1"/>
</dbReference>
<keyword evidence="8" id="KW-1185">Reference proteome</keyword>
<feature type="binding site" evidence="5">
    <location>
        <position position="298"/>
    </location>
    <ligand>
        <name>S-adenosyl-L-methionine</name>
        <dbReference type="ChEBI" id="CHEBI:59789"/>
    </ligand>
</feature>
<evidence type="ECO:0000259" key="6">
    <source>
        <dbReference type="PROSITE" id="PS51686"/>
    </source>
</evidence>
<reference evidence="7 8" key="1">
    <citation type="submission" date="2017-10" db="EMBL/GenBank/DDBJ databases">
        <title>Frigbacter circumglobatus gen. nov. sp. nov., isolated from sediment cultured in situ.</title>
        <authorList>
            <person name="Zhao Z."/>
        </authorList>
    </citation>
    <scope>NUCLEOTIDE SEQUENCE [LARGE SCALE GENOMIC DNA]</scope>
    <source>
        <strain evidence="7 8">ZYL</strain>
    </source>
</reference>
<keyword evidence="1 5" id="KW-0489">Methyltransferase</keyword>
<feature type="active site" description="Nucleophile" evidence="5">
    <location>
        <position position="367"/>
    </location>
</feature>
<proteinExistence type="inferred from homology"/>
<dbReference type="InterPro" id="IPR035926">
    <property type="entry name" value="NusB-like_sf"/>
</dbReference>
<dbReference type="PRINTS" id="PR02008">
    <property type="entry name" value="RCMTFAMILY"/>
</dbReference>
<feature type="binding site" evidence="5">
    <location>
        <position position="314"/>
    </location>
    <ligand>
        <name>S-adenosyl-L-methionine</name>
        <dbReference type="ChEBI" id="CHEBI:59789"/>
    </ligand>
</feature>
<dbReference type="GO" id="GO:0008173">
    <property type="term" value="F:RNA methyltransferase activity"/>
    <property type="evidence" value="ECO:0007669"/>
    <property type="project" value="InterPro"/>
</dbReference>
<dbReference type="InterPro" id="IPR001678">
    <property type="entry name" value="MeTrfase_RsmB-F_NOP2_dom"/>
</dbReference>
<evidence type="ECO:0000256" key="5">
    <source>
        <dbReference type="PROSITE-ProRule" id="PRU01023"/>
    </source>
</evidence>
<feature type="domain" description="SAM-dependent MTase RsmB/NOP-type" evidence="6">
    <location>
        <begin position="147"/>
        <end position="438"/>
    </location>
</feature>
<gene>
    <name evidence="7" type="ORF">CRD36_13610</name>
</gene>
<dbReference type="CDD" id="cd02440">
    <property type="entry name" value="AdoMet_MTases"/>
    <property type="match status" value="1"/>
</dbReference>
<dbReference type="GO" id="GO:0003723">
    <property type="term" value="F:RNA binding"/>
    <property type="evidence" value="ECO:0007669"/>
    <property type="project" value="UniProtKB-UniRule"/>
</dbReference>
<evidence type="ECO:0000256" key="4">
    <source>
        <dbReference type="ARBA" id="ARBA00022884"/>
    </source>
</evidence>
<dbReference type="Proteomes" id="UP000229730">
    <property type="component" value="Unassembled WGS sequence"/>
</dbReference>
<dbReference type="PANTHER" id="PTHR22807:SF61">
    <property type="entry name" value="NOL1_NOP2_SUN FAMILY PROTEIN _ ANTITERMINATION NUSB DOMAIN-CONTAINING PROTEIN"/>
    <property type="match status" value="1"/>
</dbReference>
<evidence type="ECO:0000256" key="2">
    <source>
        <dbReference type="ARBA" id="ARBA00022679"/>
    </source>
</evidence>
<dbReference type="InterPro" id="IPR006027">
    <property type="entry name" value="NusB_RsmB_TIM44"/>
</dbReference>
<dbReference type="SUPFAM" id="SSF53335">
    <property type="entry name" value="S-adenosyl-L-methionine-dependent methyltransferases"/>
    <property type="match status" value="1"/>
</dbReference>
<dbReference type="FunFam" id="3.40.50.150:FF:000257">
    <property type="entry name" value="16S rRNA methyltransferase"/>
    <property type="match status" value="1"/>
</dbReference>
<comment type="caution">
    <text evidence="7">The sequence shown here is derived from an EMBL/GenBank/DDBJ whole genome shotgun (WGS) entry which is preliminary data.</text>
</comment>
<organism evidence="7 8">
    <name type="scientific">Paremcibacter congregatus</name>
    <dbReference type="NCBI Taxonomy" id="2043170"/>
    <lineage>
        <taxon>Bacteria</taxon>
        <taxon>Pseudomonadati</taxon>
        <taxon>Pseudomonadota</taxon>
        <taxon>Alphaproteobacteria</taxon>
        <taxon>Emcibacterales</taxon>
        <taxon>Emcibacteraceae</taxon>
        <taxon>Paremcibacter</taxon>
    </lineage>
</organism>